<dbReference type="EMBL" id="VDFR01000112">
    <property type="protein sequence ID" value="TNC39865.1"/>
    <property type="molecule type" value="Genomic_DNA"/>
</dbReference>
<dbReference type="GO" id="GO:0006508">
    <property type="term" value="P:proteolysis"/>
    <property type="evidence" value="ECO:0007669"/>
    <property type="project" value="UniProtKB-KW"/>
</dbReference>
<dbReference type="SUPFAM" id="SSF63737">
    <property type="entry name" value="Leukotriene A4 hydrolase N-terminal domain"/>
    <property type="match status" value="1"/>
</dbReference>
<dbReference type="Proteomes" id="UP000306740">
    <property type="component" value="Unassembled WGS sequence"/>
</dbReference>
<dbReference type="CDD" id="cd09603">
    <property type="entry name" value="M1_APN_like"/>
    <property type="match status" value="1"/>
</dbReference>
<dbReference type="GO" id="GO:0016285">
    <property type="term" value="F:alanyl aminopeptidase activity"/>
    <property type="evidence" value="ECO:0007669"/>
    <property type="project" value="UniProtKB-EC"/>
</dbReference>
<feature type="signal peptide" evidence="13">
    <location>
        <begin position="1"/>
        <end position="25"/>
    </location>
</feature>
<evidence type="ECO:0000256" key="1">
    <source>
        <dbReference type="ARBA" id="ARBA00000098"/>
    </source>
</evidence>
<evidence type="ECO:0000256" key="10">
    <source>
        <dbReference type="ARBA" id="ARBA00023049"/>
    </source>
</evidence>
<dbReference type="InterPro" id="IPR014782">
    <property type="entry name" value="Peptidase_M1_dom"/>
</dbReference>
<organism evidence="16 18">
    <name type="scientific">Mumia zhuanghuii</name>
    <dbReference type="NCBI Taxonomy" id="2585211"/>
    <lineage>
        <taxon>Bacteria</taxon>
        <taxon>Bacillati</taxon>
        <taxon>Actinomycetota</taxon>
        <taxon>Actinomycetes</taxon>
        <taxon>Propionibacteriales</taxon>
        <taxon>Nocardioidaceae</taxon>
        <taxon>Mumia</taxon>
    </lineage>
</organism>
<dbReference type="Pfam" id="PF01433">
    <property type="entry name" value="Peptidase_M1"/>
    <property type="match status" value="1"/>
</dbReference>
<dbReference type="EMBL" id="VDFR01000103">
    <property type="protein sequence ID" value="TNC41774.1"/>
    <property type="molecule type" value="Genomic_DNA"/>
</dbReference>
<protein>
    <recommendedName>
        <fullName evidence="5">Aminopeptidase N</fullName>
        <ecNumber evidence="4">3.4.11.2</ecNumber>
    </recommendedName>
    <alternativeName>
        <fullName evidence="11">Alanine aminopeptidase</fullName>
    </alternativeName>
    <alternativeName>
        <fullName evidence="12">Lysyl aminopeptidase</fullName>
    </alternativeName>
</protein>
<feature type="domain" description="Aminopeptidase N-like N-terminal" evidence="15">
    <location>
        <begin position="55"/>
        <end position="222"/>
    </location>
</feature>
<dbReference type="InterPro" id="IPR042097">
    <property type="entry name" value="Aminopeptidase_N-like_N_sf"/>
</dbReference>
<dbReference type="PANTHER" id="PTHR11533:SF297">
    <property type="entry name" value="AMINOPEPTIDASE N"/>
    <property type="match status" value="1"/>
</dbReference>
<dbReference type="OrthoDB" id="3885507at2"/>
<dbReference type="InterPro" id="IPR050344">
    <property type="entry name" value="Peptidase_M1_aminopeptidases"/>
</dbReference>
<gene>
    <name evidence="17" type="ORF">FHE65_21995</name>
    <name evidence="16" type="ORF">FHE65_23580</name>
</gene>
<evidence type="ECO:0000256" key="2">
    <source>
        <dbReference type="ARBA" id="ARBA00001947"/>
    </source>
</evidence>
<evidence type="ECO:0000256" key="7">
    <source>
        <dbReference type="ARBA" id="ARBA00022723"/>
    </source>
</evidence>
<evidence type="ECO:0000256" key="9">
    <source>
        <dbReference type="ARBA" id="ARBA00022833"/>
    </source>
</evidence>
<feature type="domain" description="Peptidase M1 membrane alanine aminopeptidase" evidence="14">
    <location>
        <begin position="315"/>
        <end position="462"/>
    </location>
</feature>
<sequence>MRLLVATLTAALVTASVAVAPTAVAASSASSTVGGPGAGDPYFPRHGNGGYDVRHYRINAAYEASDERLKGTTRIRAVASKRLTRFNLDLVLDASSVRVDGRRARMSQRGRELVVTPARAIREGARFVVTVRYAGRPSAVRREGVAPFLTTKHGAVVVGQPEAAPWWFASNDHPSDKATFDIRLRAPRGRQAVSVGRLVSRRAVAGGNQWRWVMRKPMATYLAFAAWGRFRIDRGKADGVRYLYAYDKAMSPALRRRAVRSLRATPKVTAFLSRRLGPYPYADLGGVVTTAPLGFALETQARPVYDSSFFRRGASLEKQRNTSVVAHEIAHQWFGNSVSLRKWRDIWLNEGLATYMEWLWDESRGLDDVQTVFDSWYSVKGAWFWRLPIGKPGRMHLFDHEIYARGAMTAHALRGEIGDDAFFALLRRWVSERKHGHGTTAQFVALAERVSGQQLDTLFDAWLYSGKRPSL</sequence>
<dbReference type="PRINTS" id="PR00756">
    <property type="entry name" value="ALADIPTASE"/>
</dbReference>
<dbReference type="AlphaFoldDB" id="A0A5C4MDR2"/>
<dbReference type="GO" id="GO:0008237">
    <property type="term" value="F:metallopeptidase activity"/>
    <property type="evidence" value="ECO:0007669"/>
    <property type="project" value="UniProtKB-KW"/>
</dbReference>
<keyword evidence="9" id="KW-0862">Zinc</keyword>
<evidence type="ECO:0000256" key="5">
    <source>
        <dbReference type="ARBA" id="ARBA00015611"/>
    </source>
</evidence>
<dbReference type="EC" id="3.4.11.2" evidence="4"/>
<evidence type="ECO:0000256" key="8">
    <source>
        <dbReference type="ARBA" id="ARBA00022801"/>
    </source>
</evidence>
<name>A0A5C4MDR2_9ACTN</name>
<evidence type="ECO:0000259" key="15">
    <source>
        <dbReference type="Pfam" id="PF17900"/>
    </source>
</evidence>
<dbReference type="SUPFAM" id="SSF55486">
    <property type="entry name" value="Metalloproteases ('zincins'), catalytic domain"/>
    <property type="match status" value="1"/>
</dbReference>
<feature type="chain" id="PRO_5035065663" description="Aminopeptidase N" evidence="13">
    <location>
        <begin position="26"/>
        <end position="471"/>
    </location>
</feature>
<proteinExistence type="inferred from homology"/>
<evidence type="ECO:0000256" key="13">
    <source>
        <dbReference type="SAM" id="SignalP"/>
    </source>
</evidence>
<keyword evidence="7" id="KW-0479">Metal-binding</keyword>
<dbReference type="GO" id="GO:0008270">
    <property type="term" value="F:zinc ion binding"/>
    <property type="evidence" value="ECO:0007669"/>
    <property type="project" value="InterPro"/>
</dbReference>
<evidence type="ECO:0000259" key="14">
    <source>
        <dbReference type="Pfam" id="PF01433"/>
    </source>
</evidence>
<dbReference type="Gene3D" id="2.60.40.1730">
    <property type="entry name" value="tricorn interacting facor f3 domain"/>
    <property type="match status" value="1"/>
</dbReference>
<dbReference type="PANTHER" id="PTHR11533">
    <property type="entry name" value="PROTEASE M1 ZINC METALLOPROTEASE"/>
    <property type="match status" value="1"/>
</dbReference>
<reference evidence="16 18" key="1">
    <citation type="submission" date="2019-05" db="EMBL/GenBank/DDBJ databases">
        <title>Mumia sp. nov., isolated from the intestinal contents of plateau pika (Ochotona curzoniae) in the Qinghai-Tibet plateau of China.</title>
        <authorList>
            <person name="Tian Z."/>
        </authorList>
    </citation>
    <scope>NUCLEOTIDE SEQUENCE [LARGE SCALE GENOMIC DNA]</scope>
    <source>
        <strain evidence="18">527</strain>
        <strain evidence="16">Z527</strain>
    </source>
</reference>
<evidence type="ECO:0000313" key="18">
    <source>
        <dbReference type="Proteomes" id="UP000306740"/>
    </source>
</evidence>
<evidence type="ECO:0000256" key="3">
    <source>
        <dbReference type="ARBA" id="ARBA00010136"/>
    </source>
</evidence>
<comment type="cofactor">
    <cofactor evidence="2">
        <name>Zn(2+)</name>
        <dbReference type="ChEBI" id="CHEBI:29105"/>
    </cofactor>
</comment>
<comment type="caution">
    <text evidence="16">The sequence shown here is derived from an EMBL/GenBank/DDBJ whole genome shotgun (WGS) entry which is preliminary data.</text>
</comment>
<keyword evidence="8" id="KW-0378">Hydrolase</keyword>
<evidence type="ECO:0000256" key="4">
    <source>
        <dbReference type="ARBA" id="ARBA00012564"/>
    </source>
</evidence>
<dbReference type="RefSeq" id="WP_139106599.1">
    <property type="nucleotide sequence ID" value="NZ_VDFR01000103.1"/>
</dbReference>
<keyword evidence="13" id="KW-0732">Signal</keyword>
<dbReference type="InterPro" id="IPR045357">
    <property type="entry name" value="Aminopeptidase_N-like_N"/>
</dbReference>
<evidence type="ECO:0000256" key="6">
    <source>
        <dbReference type="ARBA" id="ARBA00022670"/>
    </source>
</evidence>
<dbReference type="InterPro" id="IPR027268">
    <property type="entry name" value="Peptidase_M4/M1_CTD_sf"/>
</dbReference>
<evidence type="ECO:0000256" key="11">
    <source>
        <dbReference type="ARBA" id="ARBA00029811"/>
    </source>
</evidence>
<accession>A0A5C4MDR2</accession>
<dbReference type="InterPro" id="IPR001930">
    <property type="entry name" value="Peptidase_M1"/>
</dbReference>
<evidence type="ECO:0000313" key="17">
    <source>
        <dbReference type="EMBL" id="TNC41774.1"/>
    </source>
</evidence>
<dbReference type="Pfam" id="PF17900">
    <property type="entry name" value="Peptidase_M1_N"/>
    <property type="match status" value="1"/>
</dbReference>
<comment type="catalytic activity">
    <reaction evidence="1">
        <text>Release of an N-terminal amino acid, Xaa-|-Yaa- from a peptide, amide or arylamide. Xaa is preferably Ala, but may be most amino acids including Pro (slow action). When a terminal hydrophobic residue is followed by a prolyl residue, the two may be released as an intact Xaa-Pro dipeptide.</text>
        <dbReference type="EC" id="3.4.11.2"/>
    </reaction>
</comment>
<evidence type="ECO:0000313" key="16">
    <source>
        <dbReference type="EMBL" id="TNC39865.1"/>
    </source>
</evidence>
<keyword evidence="10" id="KW-0482">Metalloprotease</keyword>
<comment type="similarity">
    <text evidence="3">Belongs to the peptidase M1 family.</text>
</comment>
<keyword evidence="6" id="KW-0645">Protease</keyword>
<dbReference type="Gene3D" id="1.10.390.10">
    <property type="entry name" value="Neutral Protease Domain 2"/>
    <property type="match status" value="1"/>
</dbReference>
<evidence type="ECO:0000256" key="12">
    <source>
        <dbReference type="ARBA" id="ARBA00031533"/>
    </source>
</evidence>